<dbReference type="RefSeq" id="WP_413268698.1">
    <property type="nucleotide sequence ID" value="NZ_JBHFNQ010000013.1"/>
</dbReference>
<dbReference type="SUPFAM" id="SSF88723">
    <property type="entry name" value="PIN domain-like"/>
    <property type="match status" value="1"/>
</dbReference>
<keyword evidence="2" id="KW-1185">Reference proteome</keyword>
<protein>
    <submittedName>
        <fullName evidence="1">Nuclease</fullName>
    </submittedName>
</protein>
<name>A0ABV4WYD9_9CYAN</name>
<organism evidence="1 2">
    <name type="scientific">Floridaenema aerugineum BLCC-F46</name>
    <dbReference type="NCBI Taxonomy" id="3153654"/>
    <lineage>
        <taxon>Bacteria</taxon>
        <taxon>Bacillati</taxon>
        <taxon>Cyanobacteriota</taxon>
        <taxon>Cyanophyceae</taxon>
        <taxon>Oscillatoriophycideae</taxon>
        <taxon>Aerosakkonematales</taxon>
        <taxon>Aerosakkonemataceae</taxon>
        <taxon>Floridanema</taxon>
        <taxon>Floridanema aerugineum</taxon>
    </lineage>
</organism>
<dbReference type="Proteomes" id="UP001576774">
    <property type="component" value="Unassembled WGS sequence"/>
</dbReference>
<evidence type="ECO:0000313" key="2">
    <source>
        <dbReference type="Proteomes" id="UP001576774"/>
    </source>
</evidence>
<proteinExistence type="predicted"/>
<gene>
    <name evidence="1" type="ORF">ACE1CC_01455</name>
</gene>
<dbReference type="InterPro" id="IPR029060">
    <property type="entry name" value="PIN-like_dom_sf"/>
</dbReference>
<dbReference type="EMBL" id="JBHFNQ010000013">
    <property type="protein sequence ID" value="MFB2875538.1"/>
    <property type="molecule type" value="Genomic_DNA"/>
</dbReference>
<accession>A0ABV4WYD9</accession>
<comment type="caution">
    <text evidence="1">The sequence shown here is derived from an EMBL/GenBank/DDBJ whole genome shotgun (WGS) entry which is preliminary data.</text>
</comment>
<reference evidence="1 2" key="1">
    <citation type="submission" date="2024-09" db="EMBL/GenBank/DDBJ databases">
        <title>Floridaenema gen nov. (Aerosakkonemataceae, Aerosakkonematales ord. nov., Cyanobacteria) from benthic tropical and subtropical fresh waters, with the description of four new species.</title>
        <authorList>
            <person name="Moretto J.A."/>
            <person name="Berthold D.E."/>
            <person name="Lefler F.W."/>
            <person name="Huang I.-S."/>
            <person name="Laughinghouse H. IV."/>
        </authorList>
    </citation>
    <scope>NUCLEOTIDE SEQUENCE [LARGE SCALE GENOMIC DNA]</scope>
    <source>
        <strain evidence="1 2">BLCC-F46</strain>
    </source>
</reference>
<sequence length="155" mass="17255">MIVFLDTGVLGLVASPNNTGEAKECKEWLYGLLAKSVYVVTSDICDYEVRRGLLLASLTNPTVQGIQNLDNLPAVIDFLPLTQMVMREAAHLWAQAHSQGIQTADNKNIDADIIICAQVRVIQQENPGQYIVVATTNTKHLQRFTEANVWRDVKF</sequence>
<evidence type="ECO:0000313" key="1">
    <source>
        <dbReference type="EMBL" id="MFB2875538.1"/>
    </source>
</evidence>
<dbReference type="Gene3D" id="3.40.50.1010">
    <property type="entry name" value="5'-nuclease"/>
    <property type="match status" value="1"/>
</dbReference>